<dbReference type="AlphaFoldDB" id="A0AAV4QXT5"/>
<gene>
    <name evidence="1" type="ORF">CDAR_567571</name>
</gene>
<evidence type="ECO:0000313" key="1">
    <source>
        <dbReference type="EMBL" id="GIY13634.1"/>
    </source>
</evidence>
<dbReference type="Proteomes" id="UP001054837">
    <property type="component" value="Unassembled WGS sequence"/>
</dbReference>
<protein>
    <submittedName>
        <fullName evidence="1">Uncharacterized protein</fullName>
    </submittedName>
</protein>
<organism evidence="1 2">
    <name type="scientific">Caerostris darwini</name>
    <dbReference type="NCBI Taxonomy" id="1538125"/>
    <lineage>
        <taxon>Eukaryota</taxon>
        <taxon>Metazoa</taxon>
        <taxon>Ecdysozoa</taxon>
        <taxon>Arthropoda</taxon>
        <taxon>Chelicerata</taxon>
        <taxon>Arachnida</taxon>
        <taxon>Araneae</taxon>
        <taxon>Araneomorphae</taxon>
        <taxon>Entelegynae</taxon>
        <taxon>Araneoidea</taxon>
        <taxon>Araneidae</taxon>
        <taxon>Caerostris</taxon>
    </lineage>
</organism>
<reference evidence="1 2" key="1">
    <citation type="submission" date="2021-06" db="EMBL/GenBank/DDBJ databases">
        <title>Caerostris darwini draft genome.</title>
        <authorList>
            <person name="Kono N."/>
            <person name="Arakawa K."/>
        </authorList>
    </citation>
    <scope>NUCLEOTIDE SEQUENCE [LARGE SCALE GENOMIC DNA]</scope>
</reference>
<accession>A0AAV4QXT5</accession>
<dbReference type="EMBL" id="BPLQ01005263">
    <property type="protein sequence ID" value="GIY13634.1"/>
    <property type="molecule type" value="Genomic_DNA"/>
</dbReference>
<sequence length="88" mass="10402">MERQEITWYFSLPTAADSLWARVPPRQCVVWSPLFGKYRPRHRVFRVGVVPILFAWQRTIKFDRNAILSTSAGSFRLWPRYSLLMGDT</sequence>
<keyword evidence="2" id="KW-1185">Reference proteome</keyword>
<comment type="caution">
    <text evidence="1">The sequence shown here is derived from an EMBL/GenBank/DDBJ whole genome shotgun (WGS) entry which is preliminary data.</text>
</comment>
<proteinExistence type="predicted"/>
<name>A0AAV4QXT5_9ARAC</name>
<evidence type="ECO:0000313" key="2">
    <source>
        <dbReference type="Proteomes" id="UP001054837"/>
    </source>
</evidence>